<organism evidence="1 2">
    <name type="scientific">Paenibacillus nasutitermitis</name>
    <dbReference type="NCBI Taxonomy" id="1652958"/>
    <lineage>
        <taxon>Bacteria</taxon>
        <taxon>Bacillati</taxon>
        <taxon>Bacillota</taxon>
        <taxon>Bacilli</taxon>
        <taxon>Bacillales</taxon>
        <taxon>Paenibacillaceae</taxon>
        <taxon>Paenibacillus</taxon>
    </lineage>
</organism>
<evidence type="ECO:0008006" key="3">
    <source>
        <dbReference type="Google" id="ProtNLM"/>
    </source>
</evidence>
<dbReference type="RefSeq" id="WP_268239508.1">
    <property type="nucleotide sequence ID" value="NZ_BMHP01000002.1"/>
</dbReference>
<evidence type="ECO:0000313" key="2">
    <source>
        <dbReference type="Proteomes" id="UP000612456"/>
    </source>
</evidence>
<gene>
    <name evidence="1" type="ORF">GCM10010911_24760</name>
</gene>
<reference evidence="1" key="1">
    <citation type="journal article" date="2014" name="Int. J. Syst. Evol. Microbiol.">
        <title>Complete genome sequence of Corynebacterium casei LMG S-19264T (=DSM 44701T), isolated from a smear-ripened cheese.</title>
        <authorList>
            <consortium name="US DOE Joint Genome Institute (JGI-PGF)"/>
            <person name="Walter F."/>
            <person name="Albersmeier A."/>
            <person name="Kalinowski J."/>
            <person name="Ruckert C."/>
        </authorList>
    </citation>
    <scope>NUCLEOTIDE SEQUENCE</scope>
    <source>
        <strain evidence="1">CGMCC 1.15178</strain>
    </source>
</reference>
<name>A0A916YXJ1_9BACL</name>
<accession>A0A916YXJ1</accession>
<keyword evidence="2" id="KW-1185">Reference proteome</keyword>
<comment type="caution">
    <text evidence="1">The sequence shown here is derived from an EMBL/GenBank/DDBJ whole genome shotgun (WGS) entry which is preliminary data.</text>
</comment>
<sequence length="42" mass="4764">MKKMLMTAAGLGIAYLMRNKSARDKLINKVQSFTNKSKHPQI</sequence>
<dbReference type="Proteomes" id="UP000612456">
    <property type="component" value="Unassembled WGS sequence"/>
</dbReference>
<dbReference type="AlphaFoldDB" id="A0A916YXJ1"/>
<protein>
    <recommendedName>
        <fullName evidence="3">DUF3918 domain-containing protein</fullName>
    </recommendedName>
</protein>
<evidence type="ECO:0000313" key="1">
    <source>
        <dbReference type="EMBL" id="GGD66073.1"/>
    </source>
</evidence>
<dbReference type="EMBL" id="BMHP01000002">
    <property type="protein sequence ID" value="GGD66073.1"/>
    <property type="molecule type" value="Genomic_DNA"/>
</dbReference>
<reference evidence="1" key="2">
    <citation type="submission" date="2020-09" db="EMBL/GenBank/DDBJ databases">
        <authorList>
            <person name="Sun Q."/>
            <person name="Zhou Y."/>
        </authorList>
    </citation>
    <scope>NUCLEOTIDE SEQUENCE</scope>
    <source>
        <strain evidence="1">CGMCC 1.15178</strain>
    </source>
</reference>
<proteinExistence type="predicted"/>